<dbReference type="PANTHER" id="PTHR30537">
    <property type="entry name" value="HTH-TYPE TRANSCRIPTIONAL REGULATOR"/>
    <property type="match status" value="1"/>
</dbReference>
<dbReference type="PROSITE" id="PS50931">
    <property type="entry name" value="HTH_LYSR"/>
    <property type="match status" value="1"/>
</dbReference>
<dbReference type="SUPFAM" id="SSF53850">
    <property type="entry name" value="Periplasmic binding protein-like II"/>
    <property type="match status" value="1"/>
</dbReference>
<gene>
    <name evidence="6" type="ORF">EOK75_18755</name>
</gene>
<name>A0A4P8EKY5_9RHOB</name>
<evidence type="ECO:0000256" key="3">
    <source>
        <dbReference type="ARBA" id="ARBA00023125"/>
    </source>
</evidence>
<comment type="similarity">
    <text evidence="1">Belongs to the LysR transcriptional regulatory family.</text>
</comment>
<dbReference type="Pfam" id="PF00126">
    <property type="entry name" value="HTH_1"/>
    <property type="match status" value="1"/>
</dbReference>
<geneLocation type="plasmid" evidence="6 7">
    <name>unnamed1</name>
</geneLocation>
<dbReference type="Gene3D" id="3.40.190.10">
    <property type="entry name" value="Periplasmic binding protein-like II"/>
    <property type="match status" value="2"/>
</dbReference>
<keyword evidence="3" id="KW-0238">DNA-binding</keyword>
<accession>A0A4P8EKY5</accession>
<dbReference type="EMBL" id="CP039965">
    <property type="protein sequence ID" value="QCO57728.1"/>
    <property type="molecule type" value="Genomic_DNA"/>
</dbReference>
<dbReference type="GO" id="GO:0003700">
    <property type="term" value="F:DNA-binding transcription factor activity"/>
    <property type="evidence" value="ECO:0007669"/>
    <property type="project" value="InterPro"/>
</dbReference>
<protein>
    <submittedName>
        <fullName evidence="6">LysR family transcriptional regulator</fullName>
    </submittedName>
</protein>
<evidence type="ECO:0000313" key="7">
    <source>
        <dbReference type="Proteomes" id="UP000298631"/>
    </source>
</evidence>
<evidence type="ECO:0000256" key="4">
    <source>
        <dbReference type="ARBA" id="ARBA00023163"/>
    </source>
</evidence>
<evidence type="ECO:0000256" key="2">
    <source>
        <dbReference type="ARBA" id="ARBA00023015"/>
    </source>
</evidence>
<proteinExistence type="inferred from homology"/>
<dbReference type="SUPFAM" id="SSF46785">
    <property type="entry name" value="Winged helix' DNA-binding domain"/>
    <property type="match status" value="1"/>
</dbReference>
<reference evidence="6 7" key="1">
    <citation type="submission" date="2019-05" db="EMBL/GenBank/DDBJ databases">
        <title>Pseudorhodobacter turbinis sp. nov., isolated from the gut of the Korean turban shell.</title>
        <authorList>
            <person name="Jeong Y.-S."/>
            <person name="Kang W.-R."/>
            <person name="Bae J.-W."/>
        </authorList>
    </citation>
    <scope>NUCLEOTIDE SEQUENCE [LARGE SCALE GENOMIC DNA]</scope>
    <source>
        <strain evidence="6 7">S12M18</strain>
        <plasmid evidence="6 7">unnamed1</plasmid>
    </source>
</reference>
<dbReference type="KEGG" id="pseb:EOK75_18755"/>
<dbReference type="GO" id="GO:0006351">
    <property type="term" value="P:DNA-templated transcription"/>
    <property type="evidence" value="ECO:0007669"/>
    <property type="project" value="TreeGrafter"/>
</dbReference>
<evidence type="ECO:0000259" key="5">
    <source>
        <dbReference type="PROSITE" id="PS50931"/>
    </source>
</evidence>
<dbReference type="Proteomes" id="UP000298631">
    <property type="component" value="Plasmid unnamed1"/>
</dbReference>
<dbReference type="Pfam" id="PF03466">
    <property type="entry name" value="LysR_substrate"/>
    <property type="match status" value="1"/>
</dbReference>
<dbReference type="InterPro" id="IPR000847">
    <property type="entry name" value="LysR_HTH_N"/>
</dbReference>
<dbReference type="AlphaFoldDB" id="A0A4P8EKY5"/>
<evidence type="ECO:0000256" key="1">
    <source>
        <dbReference type="ARBA" id="ARBA00009437"/>
    </source>
</evidence>
<keyword evidence="4" id="KW-0804">Transcription</keyword>
<feature type="domain" description="HTH lysR-type" evidence="5">
    <location>
        <begin position="12"/>
        <end position="68"/>
    </location>
</feature>
<dbReference type="Gene3D" id="1.10.10.10">
    <property type="entry name" value="Winged helix-like DNA-binding domain superfamily/Winged helix DNA-binding domain"/>
    <property type="match status" value="1"/>
</dbReference>
<dbReference type="PANTHER" id="PTHR30537:SF79">
    <property type="entry name" value="TRANSCRIPTIONAL REGULATOR-RELATED"/>
    <property type="match status" value="1"/>
</dbReference>
<keyword evidence="2" id="KW-0805">Transcription regulation</keyword>
<dbReference type="InterPro" id="IPR036390">
    <property type="entry name" value="WH_DNA-bd_sf"/>
</dbReference>
<organism evidence="6 7">
    <name type="scientific">Pseudorhodobacter turbinis</name>
    <dbReference type="NCBI Taxonomy" id="2500533"/>
    <lineage>
        <taxon>Bacteria</taxon>
        <taxon>Pseudomonadati</taxon>
        <taxon>Pseudomonadota</taxon>
        <taxon>Alphaproteobacteria</taxon>
        <taxon>Rhodobacterales</taxon>
        <taxon>Paracoccaceae</taxon>
        <taxon>Pseudorhodobacter</taxon>
    </lineage>
</organism>
<dbReference type="GO" id="GO:0043565">
    <property type="term" value="F:sequence-specific DNA binding"/>
    <property type="evidence" value="ECO:0007669"/>
    <property type="project" value="TreeGrafter"/>
</dbReference>
<dbReference type="CDD" id="cd08432">
    <property type="entry name" value="PBP2_GcdR_TrpI_HvrB_AmpR_like"/>
    <property type="match status" value="1"/>
</dbReference>
<sequence length="305" mass="34223">MLVMQVASIIKNIKSIQVFDVAAQLKNLTRTAEFLNTSQSTVSYHIKKLEDDVGVPLFERSGTGLKITAHGEILALHVAQALSLIQSGLDQVANRRDLVRIAVLPMFASRWLSPRLGLMWEAHPGLEIAFLNHNNDFVYSAQPSSFADLGIHWGRGDWPGFHVTHLWNEELVAVCSPDYQKESGITDLSDLKNCTMLHVDDKRMWSEVLKDNLIELSSPQREILLEDRHFQLNATINGLGVSLFSRRMIKPELESGLLVQLFDCSFKSSFAYHLVVPKETILSPAATRFKDWLLQSSRSSASDAP</sequence>
<dbReference type="InterPro" id="IPR058163">
    <property type="entry name" value="LysR-type_TF_proteobact-type"/>
</dbReference>
<dbReference type="OrthoDB" id="9813056at2"/>
<dbReference type="InterPro" id="IPR005119">
    <property type="entry name" value="LysR_subst-bd"/>
</dbReference>
<evidence type="ECO:0000313" key="6">
    <source>
        <dbReference type="EMBL" id="QCO57728.1"/>
    </source>
</evidence>
<dbReference type="InterPro" id="IPR036388">
    <property type="entry name" value="WH-like_DNA-bd_sf"/>
</dbReference>
<keyword evidence="7" id="KW-1185">Reference proteome</keyword>
<keyword evidence="6" id="KW-0614">Plasmid</keyword>
<dbReference type="PRINTS" id="PR00039">
    <property type="entry name" value="HTHLYSR"/>
</dbReference>